<proteinExistence type="predicted"/>
<name>A0A067T4P5_GALM3</name>
<dbReference type="EMBL" id="KL142382">
    <property type="protein sequence ID" value="KDR74894.1"/>
    <property type="molecule type" value="Genomic_DNA"/>
</dbReference>
<organism evidence="1 2">
    <name type="scientific">Galerina marginata (strain CBS 339.88)</name>
    <dbReference type="NCBI Taxonomy" id="685588"/>
    <lineage>
        <taxon>Eukaryota</taxon>
        <taxon>Fungi</taxon>
        <taxon>Dikarya</taxon>
        <taxon>Basidiomycota</taxon>
        <taxon>Agaricomycotina</taxon>
        <taxon>Agaricomycetes</taxon>
        <taxon>Agaricomycetidae</taxon>
        <taxon>Agaricales</taxon>
        <taxon>Agaricineae</taxon>
        <taxon>Strophariaceae</taxon>
        <taxon>Galerina</taxon>
    </lineage>
</organism>
<dbReference type="Proteomes" id="UP000027222">
    <property type="component" value="Unassembled WGS sequence"/>
</dbReference>
<reference evidence="2" key="1">
    <citation type="journal article" date="2014" name="Proc. Natl. Acad. Sci. U.S.A.">
        <title>Extensive sampling of basidiomycete genomes demonstrates inadequacy of the white-rot/brown-rot paradigm for wood decay fungi.</title>
        <authorList>
            <person name="Riley R."/>
            <person name="Salamov A.A."/>
            <person name="Brown D.W."/>
            <person name="Nagy L.G."/>
            <person name="Floudas D."/>
            <person name="Held B.W."/>
            <person name="Levasseur A."/>
            <person name="Lombard V."/>
            <person name="Morin E."/>
            <person name="Otillar R."/>
            <person name="Lindquist E.A."/>
            <person name="Sun H."/>
            <person name="LaButti K.M."/>
            <person name="Schmutz J."/>
            <person name="Jabbour D."/>
            <person name="Luo H."/>
            <person name="Baker S.E."/>
            <person name="Pisabarro A.G."/>
            <person name="Walton J.D."/>
            <person name="Blanchette R.A."/>
            <person name="Henrissat B."/>
            <person name="Martin F."/>
            <person name="Cullen D."/>
            <person name="Hibbett D.S."/>
            <person name="Grigoriev I.V."/>
        </authorList>
    </citation>
    <scope>NUCLEOTIDE SEQUENCE [LARGE SCALE GENOMIC DNA]</scope>
    <source>
        <strain evidence="2">CBS 339.88</strain>
    </source>
</reference>
<gene>
    <name evidence="1" type="ORF">GALMADRAFT_566515</name>
</gene>
<keyword evidence="2" id="KW-1185">Reference proteome</keyword>
<dbReference type="AlphaFoldDB" id="A0A067T4P5"/>
<evidence type="ECO:0000313" key="2">
    <source>
        <dbReference type="Proteomes" id="UP000027222"/>
    </source>
</evidence>
<accession>A0A067T4P5</accession>
<sequence length="171" mass="18937">MAPSSRTTLKSLLSVSTAENIQACLIKSLPKATPEELKGLSTLLAPLSDQAGDRKHCLRCHVEYSDNENHKKACKIEHNEEGDSERTNVGSDEMTTTLFCCGIKFDAEHTGCPTRFCIEALHTTDPRKVVYYDEDKWKGNENVIPCAQAGCLKKRKAVKDVGPSRVSKKLK</sequence>
<dbReference type="HOGENOM" id="CLU_1586591_0_0_1"/>
<evidence type="ECO:0000313" key="1">
    <source>
        <dbReference type="EMBL" id="KDR74894.1"/>
    </source>
</evidence>
<dbReference type="OrthoDB" id="3251058at2759"/>
<protein>
    <submittedName>
        <fullName evidence="1">Uncharacterized protein</fullName>
    </submittedName>
</protein>